<proteinExistence type="predicted"/>
<keyword evidence="1" id="KW-0413">Isomerase</keyword>
<dbReference type="InterPro" id="IPR008000">
    <property type="entry name" value="Rham/fucose_mutarotase"/>
</dbReference>
<dbReference type="GO" id="GO:0062192">
    <property type="term" value="F:L-rhamnose mutarotase activity"/>
    <property type="evidence" value="ECO:0007669"/>
    <property type="project" value="UniProtKB-EC"/>
</dbReference>
<dbReference type="Gene3D" id="3.30.70.100">
    <property type="match status" value="1"/>
</dbReference>
<dbReference type="AlphaFoldDB" id="A0A3B0TDI4"/>
<reference evidence="1" key="1">
    <citation type="submission" date="2018-06" db="EMBL/GenBank/DDBJ databases">
        <authorList>
            <person name="Zhirakovskaya E."/>
        </authorList>
    </citation>
    <scope>NUCLEOTIDE SEQUENCE</scope>
</reference>
<dbReference type="EMBL" id="UOEP01000063">
    <property type="protein sequence ID" value="VAW16565.1"/>
    <property type="molecule type" value="Genomic_DNA"/>
</dbReference>
<evidence type="ECO:0000313" key="1">
    <source>
        <dbReference type="EMBL" id="VAW16565.1"/>
    </source>
</evidence>
<accession>A0A3B0TDI4</accession>
<dbReference type="SUPFAM" id="SSF54909">
    <property type="entry name" value="Dimeric alpha+beta barrel"/>
    <property type="match status" value="1"/>
</dbReference>
<sequence length="54" mass="6460">MLFAVQKLTDSNTADQLLQTDIIRKWWDFMSDFMEVNPDNSPVVVELKEVFYQY</sequence>
<name>A0A3B0TDI4_9ZZZZ</name>
<protein>
    <submittedName>
        <fullName evidence="1">L-rhamnose mutarotase</fullName>
        <ecNumber evidence="1">5.1.3.32</ecNumber>
    </submittedName>
</protein>
<dbReference type="InterPro" id="IPR011008">
    <property type="entry name" value="Dimeric_a/b-barrel"/>
</dbReference>
<dbReference type="EC" id="5.1.3.32" evidence="1"/>
<organism evidence="1">
    <name type="scientific">hydrothermal vent metagenome</name>
    <dbReference type="NCBI Taxonomy" id="652676"/>
    <lineage>
        <taxon>unclassified sequences</taxon>
        <taxon>metagenomes</taxon>
        <taxon>ecological metagenomes</taxon>
    </lineage>
</organism>
<dbReference type="Pfam" id="PF05336">
    <property type="entry name" value="rhaM"/>
    <property type="match status" value="1"/>
</dbReference>
<gene>
    <name evidence="1" type="ORF">MNBD_BACTEROID01-1955</name>
</gene>